<organism evidence="1 2">
    <name type="scientific">Sphaerobolus stellatus (strain SS14)</name>
    <dbReference type="NCBI Taxonomy" id="990650"/>
    <lineage>
        <taxon>Eukaryota</taxon>
        <taxon>Fungi</taxon>
        <taxon>Dikarya</taxon>
        <taxon>Basidiomycota</taxon>
        <taxon>Agaricomycotina</taxon>
        <taxon>Agaricomycetes</taxon>
        <taxon>Phallomycetidae</taxon>
        <taxon>Geastrales</taxon>
        <taxon>Sphaerobolaceae</taxon>
        <taxon>Sphaerobolus</taxon>
    </lineage>
</organism>
<evidence type="ECO:0000313" key="2">
    <source>
        <dbReference type="Proteomes" id="UP000054279"/>
    </source>
</evidence>
<dbReference type="Proteomes" id="UP000054279">
    <property type="component" value="Unassembled WGS sequence"/>
</dbReference>
<proteinExistence type="predicted"/>
<keyword evidence="2" id="KW-1185">Reference proteome</keyword>
<dbReference type="HOGENOM" id="CLU_2689415_0_0_1"/>
<dbReference type="AlphaFoldDB" id="A0A0C9V5K3"/>
<name>A0A0C9V5K3_SPHS4</name>
<sequence length="74" mass="8545">MATLTGSISTQRSKMIKPKYSMRVLKNKFYDLTMLFDSLGEDQDVINVYTNHPFHDEISENVVHHCLEGRQTIA</sequence>
<reference evidence="1 2" key="1">
    <citation type="submission" date="2014-06" db="EMBL/GenBank/DDBJ databases">
        <title>Evolutionary Origins and Diversification of the Mycorrhizal Mutualists.</title>
        <authorList>
            <consortium name="DOE Joint Genome Institute"/>
            <consortium name="Mycorrhizal Genomics Consortium"/>
            <person name="Kohler A."/>
            <person name="Kuo A."/>
            <person name="Nagy L.G."/>
            <person name="Floudas D."/>
            <person name="Copeland A."/>
            <person name="Barry K.W."/>
            <person name="Cichocki N."/>
            <person name="Veneault-Fourrey C."/>
            <person name="LaButti K."/>
            <person name="Lindquist E.A."/>
            <person name="Lipzen A."/>
            <person name="Lundell T."/>
            <person name="Morin E."/>
            <person name="Murat C."/>
            <person name="Riley R."/>
            <person name="Ohm R."/>
            <person name="Sun H."/>
            <person name="Tunlid A."/>
            <person name="Henrissat B."/>
            <person name="Grigoriev I.V."/>
            <person name="Hibbett D.S."/>
            <person name="Martin F."/>
        </authorList>
    </citation>
    <scope>NUCLEOTIDE SEQUENCE [LARGE SCALE GENOMIC DNA]</scope>
    <source>
        <strain evidence="1 2">SS14</strain>
    </source>
</reference>
<gene>
    <name evidence="1" type="ORF">M422DRAFT_254583</name>
</gene>
<accession>A0A0C9V5K3</accession>
<protein>
    <submittedName>
        <fullName evidence="1">Uncharacterized protein</fullName>
    </submittedName>
</protein>
<dbReference type="EMBL" id="KN837131">
    <property type="protein sequence ID" value="KIJ42199.1"/>
    <property type="molecule type" value="Genomic_DNA"/>
</dbReference>
<evidence type="ECO:0000313" key="1">
    <source>
        <dbReference type="EMBL" id="KIJ42199.1"/>
    </source>
</evidence>